<dbReference type="PANTHER" id="PTHR33204:SF29">
    <property type="entry name" value="TRANSCRIPTIONAL REGULATOR"/>
    <property type="match status" value="1"/>
</dbReference>
<dbReference type="RefSeq" id="WP_126790923.1">
    <property type="nucleotide sequence ID" value="NZ_CP060720.1"/>
</dbReference>
<evidence type="ECO:0000313" key="5">
    <source>
        <dbReference type="EMBL" id="RSU16769.1"/>
    </source>
</evidence>
<dbReference type="InterPro" id="IPR036388">
    <property type="entry name" value="WH-like_DNA-bd_sf"/>
</dbReference>
<dbReference type="OrthoDB" id="9791143at2"/>
<keyword evidence="1" id="KW-0805">Transcription regulation</keyword>
<evidence type="ECO:0000256" key="3">
    <source>
        <dbReference type="ARBA" id="ARBA00023163"/>
    </source>
</evidence>
<evidence type="ECO:0000256" key="1">
    <source>
        <dbReference type="ARBA" id="ARBA00023015"/>
    </source>
</evidence>
<dbReference type="GO" id="GO:0003677">
    <property type="term" value="F:DNA binding"/>
    <property type="evidence" value="ECO:0007669"/>
    <property type="project" value="UniProtKB-KW"/>
</dbReference>
<evidence type="ECO:0000313" key="6">
    <source>
        <dbReference type="Proteomes" id="UP000288028"/>
    </source>
</evidence>
<dbReference type="InterPro" id="IPR036390">
    <property type="entry name" value="WH_DNA-bd_sf"/>
</dbReference>
<protein>
    <submittedName>
        <fullName evidence="5">MarR family transcriptional regulator</fullName>
    </submittedName>
</protein>
<dbReference type="Pfam" id="PF01638">
    <property type="entry name" value="HxlR"/>
    <property type="match status" value="1"/>
</dbReference>
<dbReference type="PANTHER" id="PTHR33204">
    <property type="entry name" value="TRANSCRIPTIONAL REGULATOR, MARR FAMILY"/>
    <property type="match status" value="1"/>
</dbReference>
<dbReference type="AlphaFoldDB" id="A0A430B8Z2"/>
<sequence length="125" mass="14135">MAQQVYQLGIEATLKIIGGKWKPIILCHLGYGEVRSGELKKKIPGVSQKVLTEQLKELEADGIISRQVYNEVPPKVIYSLTEEGKTLREVLITMSIWGENRINKAQENGEEVLLINKNHNGFMEM</sequence>
<dbReference type="EMBL" id="NGKB01000001">
    <property type="protein sequence ID" value="RSU16769.1"/>
    <property type="molecule type" value="Genomic_DNA"/>
</dbReference>
<reference evidence="5 6" key="1">
    <citation type="submission" date="2017-05" db="EMBL/GenBank/DDBJ databases">
        <title>Vagococcus spp. assemblies.</title>
        <authorList>
            <person name="Gulvik C.A."/>
        </authorList>
    </citation>
    <scope>NUCLEOTIDE SEQUENCE [LARGE SCALE GENOMIC DNA]</scope>
    <source>
        <strain evidence="5 6">SS1714</strain>
    </source>
</reference>
<dbReference type="InterPro" id="IPR002577">
    <property type="entry name" value="HTH_HxlR"/>
</dbReference>
<evidence type="ECO:0000259" key="4">
    <source>
        <dbReference type="PROSITE" id="PS51118"/>
    </source>
</evidence>
<dbReference type="GeneID" id="95579875"/>
<comment type="caution">
    <text evidence="5">The sequence shown here is derived from an EMBL/GenBank/DDBJ whole genome shotgun (WGS) entry which is preliminary data.</text>
</comment>
<keyword evidence="6" id="KW-1185">Reference proteome</keyword>
<evidence type="ECO:0000256" key="2">
    <source>
        <dbReference type="ARBA" id="ARBA00023125"/>
    </source>
</evidence>
<dbReference type="Proteomes" id="UP000288028">
    <property type="component" value="Unassembled WGS sequence"/>
</dbReference>
<dbReference type="SUPFAM" id="SSF46785">
    <property type="entry name" value="Winged helix' DNA-binding domain"/>
    <property type="match status" value="1"/>
</dbReference>
<feature type="domain" description="HTH hxlR-type" evidence="4">
    <location>
        <begin position="8"/>
        <end position="106"/>
    </location>
</feature>
<proteinExistence type="predicted"/>
<organism evidence="5 6">
    <name type="scientific">Vagococcus carniphilus</name>
    <dbReference type="NCBI Taxonomy" id="218144"/>
    <lineage>
        <taxon>Bacteria</taxon>
        <taxon>Bacillati</taxon>
        <taxon>Bacillota</taxon>
        <taxon>Bacilli</taxon>
        <taxon>Lactobacillales</taxon>
        <taxon>Enterococcaceae</taxon>
        <taxon>Vagococcus</taxon>
    </lineage>
</organism>
<keyword evidence="3" id="KW-0804">Transcription</keyword>
<dbReference type="PROSITE" id="PS51118">
    <property type="entry name" value="HTH_HXLR"/>
    <property type="match status" value="1"/>
</dbReference>
<name>A0A430B8Z2_9ENTE</name>
<accession>A0A430B8Z2</accession>
<gene>
    <name evidence="5" type="ORF">CBF28_00870</name>
</gene>
<keyword evidence="2" id="KW-0238">DNA-binding</keyword>
<dbReference type="Gene3D" id="1.10.10.10">
    <property type="entry name" value="Winged helix-like DNA-binding domain superfamily/Winged helix DNA-binding domain"/>
    <property type="match status" value="1"/>
</dbReference>